<dbReference type="AlphaFoldDB" id="A0A8H6HYF4"/>
<evidence type="ECO:0000256" key="2">
    <source>
        <dbReference type="ARBA" id="ARBA00023002"/>
    </source>
</evidence>
<dbReference type="Gene3D" id="3.40.309.10">
    <property type="entry name" value="Aldehyde Dehydrogenase, Chain A, domain 2"/>
    <property type="match status" value="1"/>
</dbReference>
<comment type="caution">
    <text evidence="5">The sequence shown here is derived from an EMBL/GenBank/DDBJ whole genome shotgun (WGS) entry which is preliminary data.</text>
</comment>
<dbReference type="GO" id="GO:0004029">
    <property type="term" value="F:aldehyde dehydrogenase (NAD+) activity"/>
    <property type="evidence" value="ECO:0007669"/>
    <property type="project" value="TreeGrafter"/>
</dbReference>
<dbReference type="Pfam" id="PF00171">
    <property type="entry name" value="Aldedh"/>
    <property type="match status" value="1"/>
</dbReference>
<dbReference type="OrthoDB" id="440325at2759"/>
<dbReference type="InterPro" id="IPR016163">
    <property type="entry name" value="Ald_DH_C"/>
</dbReference>
<keyword evidence="2" id="KW-0560">Oxidoreductase</keyword>
<dbReference type="InterPro" id="IPR016162">
    <property type="entry name" value="Ald_DH_N"/>
</dbReference>
<evidence type="ECO:0000256" key="3">
    <source>
        <dbReference type="SAM" id="MobiDB-lite"/>
    </source>
</evidence>
<feature type="compositionally biased region" description="Low complexity" evidence="3">
    <location>
        <begin position="35"/>
        <end position="46"/>
    </location>
</feature>
<evidence type="ECO:0000259" key="4">
    <source>
        <dbReference type="Pfam" id="PF00171"/>
    </source>
</evidence>
<dbReference type="PANTHER" id="PTHR43570">
    <property type="entry name" value="ALDEHYDE DEHYDROGENASE"/>
    <property type="match status" value="1"/>
</dbReference>
<dbReference type="InterPro" id="IPR016161">
    <property type="entry name" value="Ald_DH/histidinol_DH"/>
</dbReference>
<evidence type="ECO:0000313" key="6">
    <source>
        <dbReference type="Proteomes" id="UP000521943"/>
    </source>
</evidence>
<keyword evidence="6" id="KW-1185">Reference proteome</keyword>
<dbReference type="InterPro" id="IPR015590">
    <property type="entry name" value="Aldehyde_DH_dom"/>
</dbReference>
<dbReference type="PANTHER" id="PTHR43570:SF16">
    <property type="entry name" value="ALDEHYDE DEHYDROGENASE TYPE III, ISOFORM Q"/>
    <property type="match status" value="1"/>
</dbReference>
<gene>
    <name evidence="5" type="ORF">DFP72DRAFT_847780</name>
</gene>
<proteinExistence type="inferred from homology"/>
<sequence>MTTPLSEIDKIHASLSPTFLASLSSTKPSPPLRIPSSPTPTANTNSSNLARLTQENADALCHSLWLGQRGSDVGEDVKLEGWQEDECRPWNHPIIPTFQPLCGAIAAGCPALIKPSEVVPTLSKLLSELVPKYLDPAAYRVALSTGPTHSTQATPASPVSAASAKHLTPMTLELDGKSPVIIDGRNLGAEELRVAAQRVVWRKVNNAGQVRMRVRMQRYTCASSNRTFVFICSFGRSIGFYDRFVGWMWRNARCAGRRGRPMVVSSLGTWLADFFGRVLSGA</sequence>
<evidence type="ECO:0000313" key="5">
    <source>
        <dbReference type="EMBL" id="KAF6755216.1"/>
    </source>
</evidence>
<dbReference type="GO" id="GO:0006081">
    <property type="term" value="P:aldehyde metabolic process"/>
    <property type="evidence" value="ECO:0007669"/>
    <property type="project" value="InterPro"/>
</dbReference>
<dbReference type="GO" id="GO:0005737">
    <property type="term" value="C:cytoplasm"/>
    <property type="evidence" value="ECO:0007669"/>
    <property type="project" value="TreeGrafter"/>
</dbReference>
<dbReference type="Proteomes" id="UP000521943">
    <property type="component" value="Unassembled WGS sequence"/>
</dbReference>
<evidence type="ECO:0000256" key="1">
    <source>
        <dbReference type="ARBA" id="ARBA00009986"/>
    </source>
</evidence>
<accession>A0A8H6HYF4</accession>
<name>A0A8H6HYF4_9AGAR</name>
<protein>
    <submittedName>
        <fullName evidence="5">Aldehyde/histidinol dehydrogenase</fullName>
    </submittedName>
</protein>
<organism evidence="5 6">
    <name type="scientific">Ephemerocybe angulata</name>
    <dbReference type="NCBI Taxonomy" id="980116"/>
    <lineage>
        <taxon>Eukaryota</taxon>
        <taxon>Fungi</taxon>
        <taxon>Dikarya</taxon>
        <taxon>Basidiomycota</taxon>
        <taxon>Agaricomycotina</taxon>
        <taxon>Agaricomycetes</taxon>
        <taxon>Agaricomycetidae</taxon>
        <taxon>Agaricales</taxon>
        <taxon>Agaricineae</taxon>
        <taxon>Psathyrellaceae</taxon>
        <taxon>Ephemerocybe</taxon>
    </lineage>
</organism>
<reference evidence="5 6" key="1">
    <citation type="submission" date="2020-07" db="EMBL/GenBank/DDBJ databases">
        <title>Comparative genomics of pyrophilous fungi reveals a link between fire events and developmental genes.</title>
        <authorList>
            <consortium name="DOE Joint Genome Institute"/>
            <person name="Steindorff A.S."/>
            <person name="Carver A."/>
            <person name="Calhoun S."/>
            <person name="Stillman K."/>
            <person name="Liu H."/>
            <person name="Lipzen A."/>
            <person name="Pangilinan J."/>
            <person name="Labutti K."/>
            <person name="Bruns T.D."/>
            <person name="Grigoriev I.V."/>
        </authorList>
    </citation>
    <scope>NUCLEOTIDE SEQUENCE [LARGE SCALE GENOMIC DNA]</scope>
    <source>
        <strain evidence="5 6">CBS 144469</strain>
    </source>
</reference>
<dbReference type="SUPFAM" id="SSF53720">
    <property type="entry name" value="ALDH-like"/>
    <property type="match status" value="1"/>
</dbReference>
<dbReference type="InterPro" id="IPR012394">
    <property type="entry name" value="Aldehyde_DH_NAD(P)"/>
</dbReference>
<dbReference type="EMBL" id="JACGCI010000031">
    <property type="protein sequence ID" value="KAF6755216.1"/>
    <property type="molecule type" value="Genomic_DNA"/>
</dbReference>
<feature type="domain" description="Aldehyde dehydrogenase" evidence="4">
    <location>
        <begin position="89"/>
        <end position="132"/>
    </location>
</feature>
<comment type="similarity">
    <text evidence="1">Belongs to the aldehyde dehydrogenase family.</text>
</comment>
<dbReference type="Gene3D" id="3.40.605.10">
    <property type="entry name" value="Aldehyde Dehydrogenase, Chain A, domain 1"/>
    <property type="match status" value="1"/>
</dbReference>
<feature type="region of interest" description="Disordered" evidence="3">
    <location>
        <begin position="22"/>
        <end position="46"/>
    </location>
</feature>